<evidence type="ECO:0000256" key="4">
    <source>
        <dbReference type="ARBA" id="ARBA00022603"/>
    </source>
</evidence>
<keyword evidence="8 12" id="KW-0863">Zinc-finger</keyword>
<dbReference type="SMART" id="SM00317">
    <property type="entry name" value="SET"/>
    <property type="match status" value="1"/>
</dbReference>
<dbReference type="InterPro" id="IPR011011">
    <property type="entry name" value="Znf_FYVE_PHD"/>
</dbReference>
<dbReference type="RefSeq" id="XP_067815421.1">
    <property type="nucleotide sequence ID" value="XM_067966006.1"/>
</dbReference>
<dbReference type="InterPro" id="IPR050777">
    <property type="entry name" value="SET2_Histone-Lys_MeTrsfase"/>
</dbReference>
<dbReference type="PROSITE" id="PS50016">
    <property type="entry name" value="ZF_PHD_2"/>
    <property type="match status" value="1"/>
</dbReference>
<evidence type="ECO:0000256" key="5">
    <source>
        <dbReference type="ARBA" id="ARBA00022679"/>
    </source>
</evidence>
<evidence type="ECO:0000256" key="1">
    <source>
        <dbReference type="ARBA" id="ARBA00004123"/>
    </source>
</evidence>
<evidence type="ECO:0000256" key="8">
    <source>
        <dbReference type="ARBA" id="ARBA00022771"/>
    </source>
</evidence>
<dbReference type="Pfam" id="PF00856">
    <property type="entry name" value="SET"/>
    <property type="match status" value="1"/>
</dbReference>
<dbReference type="SUPFAM" id="SSF57903">
    <property type="entry name" value="FYVE/PHD zinc finger"/>
    <property type="match status" value="1"/>
</dbReference>
<dbReference type="InterPro" id="IPR019787">
    <property type="entry name" value="Znf_PHD-finger"/>
</dbReference>
<dbReference type="GO" id="GO:0005694">
    <property type="term" value="C:chromosome"/>
    <property type="evidence" value="ECO:0007669"/>
    <property type="project" value="UniProtKB-SubCell"/>
</dbReference>
<dbReference type="GeneID" id="94351677"/>
<dbReference type="PROSITE" id="PS01359">
    <property type="entry name" value="ZF_PHD_1"/>
    <property type="match status" value="1"/>
</dbReference>
<evidence type="ECO:0000256" key="6">
    <source>
        <dbReference type="ARBA" id="ARBA00022691"/>
    </source>
</evidence>
<keyword evidence="9" id="KW-0862">Zinc</keyword>
<feature type="domain" description="SET" evidence="15">
    <location>
        <begin position="1"/>
        <end position="61"/>
    </location>
</feature>
<dbReference type="PROSITE" id="PS50280">
    <property type="entry name" value="SET"/>
    <property type="match status" value="1"/>
</dbReference>
<dbReference type="InterPro" id="IPR019786">
    <property type="entry name" value="Zinc_finger_PHD-type_CS"/>
</dbReference>
<accession>A0A976FFH9</accession>
<protein>
    <recommendedName>
        <fullName evidence="19">Histone-lysine N-methyltransferase</fullName>
    </recommendedName>
</protein>
<keyword evidence="7" id="KW-0479">Metal-binding</keyword>
<dbReference type="InterPro" id="IPR046341">
    <property type="entry name" value="SET_dom_sf"/>
</dbReference>
<name>A0A976FFH9_BRELC</name>
<feature type="domain" description="Post-SET" evidence="16">
    <location>
        <begin position="67"/>
        <end position="83"/>
    </location>
</feature>
<dbReference type="OrthoDB" id="308383at2759"/>
<feature type="domain" description="PHD-type" evidence="14">
    <location>
        <begin position="347"/>
        <end position="394"/>
    </location>
</feature>
<evidence type="ECO:0008006" key="19">
    <source>
        <dbReference type="Google" id="ProtNLM"/>
    </source>
</evidence>
<dbReference type="PROSITE" id="PS50868">
    <property type="entry name" value="POST_SET"/>
    <property type="match status" value="1"/>
</dbReference>
<evidence type="ECO:0000259" key="14">
    <source>
        <dbReference type="PROSITE" id="PS50016"/>
    </source>
</evidence>
<keyword evidence="5" id="KW-0808">Transferase</keyword>
<dbReference type="KEGG" id="blac:94351677"/>
<keyword evidence="6" id="KW-0949">S-adenosyl-L-methionine</keyword>
<gene>
    <name evidence="17" type="ORF">CCR75_007950</name>
</gene>
<evidence type="ECO:0000256" key="7">
    <source>
        <dbReference type="ARBA" id="ARBA00022723"/>
    </source>
</evidence>
<keyword evidence="4" id="KW-0489">Methyltransferase</keyword>
<dbReference type="EMBL" id="SHOA02000013">
    <property type="protein sequence ID" value="TDH65922.1"/>
    <property type="molecule type" value="Genomic_DNA"/>
</dbReference>
<keyword evidence="10" id="KW-0156">Chromatin regulator</keyword>
<keyword evidence="18" id="KW-1185">Reference proteome</keyword>
<reference evidence="17 18" key="1">
    <citation type="journal article" date="2021" name="Genome Biol.">
        <title>AFLAP: assembly-free linkage analysis pipeline using k-mers from genome sequencing data.</title>
        <authorList>
            <person name="Fletcher K."/>
            <person name="Zhang L."/>
            <person name="Gil J."/>
            <person name="Han R."/>
            <person name="Cavanaugh K."/>
            <person name="Michelmore R."/>
        </authorList>
    </citation>
    <scope>NUCLEOTIDE SEQUENCE [LARGE SCALE GENOMIC DNA]</scope>
    <source>
        <strain evidence="17 18">SF5</strain>
    </source>
</reference>
<dbReference type="InterPro" id="IPR001965">
    <property type="entry name" value="Znf_PHD"/>
</dbReference>
<evidence type="ECO:0000256" key="2">
    <source>
        <dbReference type="ARBA" id="ARBA00004286"/>
    </source>
</evidence>
<evidence type="ECO:0000259" key="15">
    <source>
        <dbReference type="PROSITE" id="PS50280"/>
    </source>
</evidence>
<feature type="region of interest" description="Disordered" evidence="13">
    <location>
        <begin position="171"/>
        <end position="196"/>
    </location>
</feature>
<dbReference type="PANTHER" id="PTHR22884">
    <property type="entry name" value="SET DOMAIN PROTEINS"/>
    <property type="match status" value="1"/>
</dbReference>
<evidence type="ECO:0000256" key="13">
    <source>
        <dbReference type="SAM" id="MobiDB-lite"/>
    </source>
</evidence>
<dbReference type="AlphaFoldDB" id="A0A976FFH9"/>
<evidence type="ECO:0000313" key="17">
    <source>
        <dbReference type="EMBL" id="TDH65922.1"/>
    </source>
</evidence>
<dbReference type="GO" id="GO:0032259">
    <property type="term" value="P:methylation"/>
    <property type="evidence" value="ECO:0007669"/>
    <property type="project" value="UniProtKB-KW"/>
</dbReference>
<dbReference type="GO" id="GO:0008168">
    <property type="term" value="F:methyltransferase activity"/>
    <property type="evidence" value="ECO:0007669"/>
    <property type="project" value="UniProtKB-KW"/>
</dbReference>
<dbReference type="GO" id="GO:0008270">
    <property type="term" value="F:zinc ion binding"/>
    <property type="evidence" value="ECO:0007669"/>
    <property type="project" value="UniProtKB-KW"/>
</dbReference>
<dbReference type="InterPro" id="IPR001214">
    <property type="entry name" value="SET_dom"/>
</dbReference>
<keyword evidence="11" id="KW-0539">Nucleus</keyword>
<dbReference type="Pfam" id="PF00628">
    <property type="entry name" value="PHD"/>
    <property type="match status" value="1"/>
</dbReference>
<dbReference type="InterPro" id="IPR003616">
    <property type="entry name" value="Post-SET_dom"/>
</dbReference>
<keyword evidence="3" id="KW-0158">Chromosome</keyword>
<dbReference type="Gene3D" id="2.170.270.10">
    <property type="entry name" value="SET domain"/>
    <property type="match status" value="1"/>
</dbReference>
<dbReference type="GO" id="GO:0005634">
    <property type="term" value="C:nucleus"/>
    <property type="evidence" value="ECO:0007669"/>
    <property type="project" value="UniProtKB-SubCell"/>
</dbReference>
<evidence type="ECO:0000259" key="16">
    <source>
        <dbReference type="PROSITE" id="PS50868"/>
    </source>
</evidence>
<dbReference type="GO" id="GO:0006325">
    <property type="term" value="P:chromatin organization"/>
    <property type="evidence" value="ECO:0007669"/>
    <property type="project" value="UniProtKB-KW"/>
</dbReference>
<dbReference type="SMART" id="SM00249">
    <property type="entry name" value="PHD"/>
    <property type="match status" value="1"/>
</dbReference>
<organism evidence="17 18">
    <name type="scientific">Bremia lactucae</name>
    <name type="common">Lettuce downy mildew</name>
    <dbReference type="NCBI Taxonomy" id="4779"/>
    <lineage>
        <taxon>Eukaryota</taxon>
        <taxon>Sar</taxon>
        <taxon>Stramenopiles</taxon>
        <taxon>Oomycota</taxon>
        <taxon>Peronosporomycetes</taxon>
        <taxon>Peronosporales</taxon>
        <taxon>Peronosporaceae</taxon>
        <taxon>Bremia</taxon>
    </lineage>
</organism>
<evidence type="ECO:0000256" key="3">
    <source>
        <dbReference type="ARBA" id="ARBA00022454"/>
    </source>
</evidence>
<proteinExistence type="predicted"/>
<evidence type="ECO:0000256" key="9">
    <source>
        <dbReference type="ARBA" id="ARBA00022833"/>
    </source>
</evidence>
<dbReference type="SUPFAM" id="SSF82199">
    <property type="entry name" value="SET domain"/>
    <property type="match status" value="1"/>
</dbReference>
<sequence length="481" mass="54995">MELEKNTVIDAKSRSNESRFINHSCDPNSVTQKWNVDGIQRIGIFARRNIAPNEEITINYNFSHFGEAADCKCGSTACTGKLGLKRSKLTSHTSPIPCPTRPRKKELVDNEPPELKRFVHLTSLALLKTSQMVDSWWDDYGYRDRRLFLSHRVRCSNENTKENRVDATILRHNTPSSSPASVCSTTTEEDKSRTPPYAIPSTFVEMKLRKRNWYKKFIAGDHLPEMRAHQSFICGGKCDWTFDMNTKTPSPLPGRRQGSDCFIVKRSHVEQMATSAKPTRMRLIHQRPGLAQARARGIQELVAFSQCRSKWNKRISVSIDSDRIQRLIDRVNGNHIFTNTDQNDLNEDACFRCGLAGELICCDGCPAAFHLNCTNLAIVPPRGIPWFCSECTNPKHLKTSEALILSKVAAKSTMKRHTIIPTDHPTRHLRTHTAPQIPSLKPIFRAPVLNVKRRYKKRHKVTDRSYRELEHMPLPEWNETE</sequence>
<comment type="caution">
    <text evidence="17">The sequence shown here is derived from an EMBL/GenBank/DDBJ whole genome shotgun (WGS) entry which is preliminary data.</text>
</comment>
<evidence type="ECO:0000256" key="12">
    <source>
        <dbReference type="PROSITE-ProRule" id="PRU00146"/>
    </source>
</evidence>
<dbReference type="InterPro" id="IPR013083">
    <property type="entry name" value="Znf_RING/FYVE/PHD"/>
</dbReference>
<feature type="compositionally biased region" description="Polar residues" evidence="13">
    <location>
        <begin position="171"/>
        <end position="186"/>
    </location>
</feature>
<dbReference type="Gene3D" id="3.30.40.10">
    <property type="entry name" value="Zinc/RING finger domain, C3HC4 (zinc finger)"/>
    <property type="match status" value="1"/>
</dbReference>
<evidence type="ECO:0000256" key="10">
    <source>
        <dbReference type="ARBA" id="ARBA00022853"/>
    </source>
</evidence>
<evidence type="ECO:0000313" key="18">
    <source>
        <dbReference type="Proteomes" id="UP000294530"/>
    </source>
</evidence>
<evidence type="ECO:0000256" key="11">
    <source>
        <dbReference type="ARBA" id="ARBA00023242"/>
    </source>
</evidence>
<dbReference type="Proteomes" id="UP000294530">
    <property type="component" value="Unassembled WGS sequence"/>
</dbReference>
<comment type="subcellular location">
    <subcellularLocation>
        <location evidence="2">Chromosome</location>
    </subcellularLocation>
    <subcellularLocation>
        <location evidence="1">Nucleus</location>
    </subcellularLocation>
</comment>